<sequence length="109" mass="12285">MKFRGNKEDRLKRAVNLFKEAADEEDMMKAQLRYANCLCKGTGVIKNPNLAHKYFSKAADKGSLEAIFNVGNMYYKGIGVNKNVKEGITLIKSAAYKGYAHAIKFCKER</sequence>
<keyword evidence="2" id="KW-1185">Reference proteome</keyword>
<dbReference type="EMBL" id="WTPW01000126">
    <property type="protein sequence ID" value="KAF0544251.1"/>
    <property type="molecule type" value="Genomic_DNA"/>
</dbReference>
<dbReference type="OrthoDB" id="2370807at2759"/>
<dbReference type="SMART" id="SM00671">
    <property type="entry name" value="SEL1"/>
    <property type="match status" value="2"/>
</dbReference>
<comment type="caution">
    <text evidence="1">The sequence shown here is derived from an EMBL/GenBank/DDBJ whole genome shotgun (WGS) entry which is preliminary data.</text>
</comment>
<dbReference type="InterPro" id="IPR006597">
    <property type="entry name" value="Sel1-like"/>
</dbReference>
<name>A0A8H4AYL1_GIGMA</name>
<reference evidence="1 2" key="1">
    <citation type="journal article" date="2019" name="Environ. Microbiol.">
        <title>At the nexus of three kingdoms: the genome of the mycorrhizal fungus Gigaspora margarita provides insights into plant, endobacterial and fungal interactions.</title>
        <authorList>
            <person name="Venice F."/>
            <person name="Ghignone S."/>
            <person name="Salvioli di Fossalunga A."/>
            <person name="Amselem J."/>
            <person name="Novero M."/>
            <person name="Xianan X."/>
            <person name="Sedzielewska Toro K."/>
            <person name="Morin E."/>
            <person name="Lipzen A."/>
            <person name="Grigoriev I.V."/>
            <person name="Henrissat B."/>
            <person name="Martin F.M."/>
            <person name="Bonfante P."/>
        </authorList>
    </citation>
    <scope>NUCLEOTIDE SEQUENCE [LARGE SCALE GENOMIC DNA]</scope>
    <source>
        <strain evidence="1 2">BEG34</strain>
    </source>
</reference>
<gene>
    <name evidence="1" type="ORF">F8M41_002916</name>
</gene>
<dbReference type="AlphaFoldDB" id="A0A8H4AYL1"/>
<dbReference type="PANTHER" id="PTHR43628:SF1">
    <property type="entry name" value="CHITIN SYNTHASE REGULATORY FACTOR 2-RELATED"/>
    <property type="match status" value="1"/>
</dbReference>
<dbReference type="InterPro" id="IPR052945">
    <property type="entry name" value="Mitotic_Regulator"/>
</dbReference>
<evidence type="ECO:0000313" key="2">
    <source>
        <dbReference type="Proteomes" id="UP000439903"/>
    </source>
</evidence>
<dbReference type="PANTHER" id="PTHR43628">
    <property type="entry name" value="ACTIVATOR OF C KINASE PROTEIN 1-RELATED"/>
    <property type="match status" value="1"/>
</dbReference>
<protein>
    <submittedName>
        <fullName evidence="1">HCP-like protein</fullName>
    </submittedName>
</protein>
<dbReference type="SUPFAM" id="SSF81901">
    <property type="entry name" value="HCP-like"/>
    <property type="match status" value="1"/>
</dbReference>
<dbReference type="Proteomes" id="UP000439903">
    <property type="component" value="Unassembled WGS sequence"/>
</dbReference>
<dbReference type="Pfam" id="PF08238">
    <property type="entry name" value="Sel1"/>
    <property type="match status" value="3"/>
</dbReference>
<proteinExistence type="predicted"/>
<evidence type="ECO:0000313" key="1">
    <source>
        <dbReference type="EMBL" id="KAF0544251.1"/>
    </source>
</evidence>
<organism evidence="1 2">
    <name type="scientific">Gigaspora margarita</name>
    <dbReference type="NCBI Taxonomy" id="4874"/>
    <lineage>
        <taxon>Eukaryota</taxon>
        <taxon>Fungi</taxon>
        <taxon>Fungi incertae sedis</taxon>
        <taxon>Mucoromycota</taxon>
        <taxon>Glomeromycotina</taxon>
        <taxon>Glomeromycetes</taxon>
        <taxon>Diversisporales</taxon>
        <taxon>Gigasporaceae</taxon>
        <taxon>Gigaspora</taxon>
    </lineage>
</organism>
<dbReference type="InterPro" id="IPR011990">
    <property type="entry name" value="TPR-like_helical_dom_sf"/>
</dbReference>
<dbReference type="Gene3D" id="1.25.40.10">
    <property type="entry name" value="Tetratricopeptide repeat domain"/>
    <property type="match status" value="1"/>
</dbReference>
<accession>A0A8H4AYL1</accession>